<dbReference type="Pfam" id="PF00271">
    <property type="entry name" value="Helicase_C"/>
    <property type="match status" value="1"/>
</dbReference>
<feature type="domain" description="Helicase ATP-binding" evidence="5">
    <location>
        <begin position="117"/>
        <end position="292"/>
    </location>
</feature>
<dbReference type="InterPro" id="IPR001650">
    <property type="entry name" value="Helicase_C-like"/>
</dbReference>
<proteinExistence type="predicted"/>
<dbReference type="InterPro" id="IPR014001">
    <property type="entry name" value="Helicase_ATP-bd"/>
</dbReference>
<dbReference type="GO" id="GO:0003676">
    <property type="term" value="F:nucleic acid binding"/>
    <property type="evidence" value="ECO:0007669"/>
    <property type="project" value="InterPro"/>
</dbReference>
<dbReference type="Proteomes" id="UP001431783">
    <property type="component" value="Unassembled WGS sequence"/>
</dbReference>
<keyword evidence="1" id="KW-0547">Nucleotide-binding</keyword>
<dbReference type="GO" id="GO:0004386">
    <property type="term" value="F:helicase activity"/>
    <property type="evidence" value="ECO:0007669"/>
    <property type="project" value="UniProtKB-KW"/>
</dbReference>
<dbReference type="EMBL" id="JARQZJ010000034">
    <property type="protein sequence ID" value="KAK9875771.1"/>
    <property type="molecule type" value="Genomic_DNA"/>
</dbReference>
<evidence type="ECO:0000256" key="3">
    <source>
        <dbReference type="ARBA" id="ARBA00022806"/>
    </source>
</evidence>
<evidence type="ECO:0008006" key="9">
    <source>
        <dbReference type="Google" id="ProtNLM"/>
    </source>
</evidence>
<dbReference type="GO" id="GO:0005524">
    <property type="term" value="F:ATP binding"/>
    <property type="evidence" value="ECO:0007669"/>
    <property type="project" value="UniProtKB-KW"/>
</dbReference>
<evidence type="ECO:0000259" key="6">
    <source>
        <dbReference type="PROSITE" id="PS51194"/>
    </source>
</evidence>
<keyword evidence="3" id="KW-0347">Helicase</keyword>
<dbReference type="InterPro" id="IPR027417">
    <property type="entry name" value="P-loop_NTPase"/>
</dbReference>
<dbReference type="SMART" id="SM00490">
    <property type="entry name" value="HELICc"/>
    <property type="match status" value="1"/>
</dbReference>
<gene>
    <name evidence="7" type="ORF">WA026_009564</name>
</gene>
<name>A0AAW1TW18_9CUCU</name>
<organism evidence="7 8">
    <name type="scientific">Henosepilachna vigintioctopunctata</name>
    <dbReference type="NCBI Taxonomy" id="420089"/>
    <lineage>
        <taxon>Eukaryota</taxon>
        <taxon>Metazoa</taxon>
        <taxon>Ecdysozoa</taxon>
        <taxon>Arthropoda</taxon>
        <taxon>Hexapoda</taxon>
        <taxon>Insecta</taxon>
        <taxon>Pterygota</taxon>
        <taxon>Neoptera</taxon>
        <taxon>Endopterygota</taxon>
        <taxon>Coleoptera</taxon>
        <taxon>Polyphaga</taxon>
        <taxon>Cucujiformia</taxon>
        <taxon>Coccinelloidea</taxon>
        <taxon>Coccinellidae</taxon>
        <taxon>Epilachninae</taxon>
        <taxon>Epilachnini</taxon>
        <taxon>Henosepilachna</taxon>
    </lineage>
</organism>
<keyword evidence="4" id="KW-0067">ATP-binding</keyword>
<dbReference type="AlphaFoldDB" id="A0AAW1TW18"/>
<evidence type="ECO:0000256" key="1">
    <source>
        <dbReference type="ARBA" id="ARBA00022741"/>
    </source>
</evidence>
<evidence type="ECO:0000313" key="7">
    <source>
        <dbReference type="EMBL" id="KAK9875771.1"/>
    </source>
</evidence>
<dbReference type="SMART" id="SM00487">
    <property type="entry name" value="DEXDc"/>
    <property type="match status" value="1"/>
</dbReference>
<evidence type="ECO:0000256" key="4">
    <source>
        <dbReference type="ARBA" id="ARBA00022840"/>
    </source>
</evidence>
<feature type="domain" description="Helicase C-terminal" evidence="6">
    <location>
        <begin position="319"/>
        <end position="467"/>
    </location>
</feature>
<dbReference type="Gene3D" id="3.40.50.300">
    <property type="entry name" value="P-loop containing nucleotide triphosphate hydrolases"/>
    <property type="match status" value="2"/>
</dbReference>
<dbReference type="PROSITE" id="PS51194">
    <property type="entry name" value="HELICASE_CTER"/>
    <property type="match status" value="1"/>
</dbReference>
<keyword evidence="8" id="KW-1185">Reference proteome</keyword>
<dbReference type="Pfam" id="PF00270">
    <property type="entry name" value="DEAD"/>
    <property type="match status" value="1"/>
</dbReference>
<dbReference type="CDD" id="cd18787">
    <property type="entry name" value="SF2_C_DEAD"/>
    <property type="match status" value="1"/>
</dbReference>
<dbReference type="InterPro" id="IPR011545">
    <property type="entry name" value="DEAD/DEAH_box_helicase_dom"/>
</dbReference>
<evidence type="ECO:0000259" key="5">
    <source>
        <dbReference type="PROSITE" id="PS51192"/>
    </source>
</evidence>
<dbReference type="PROSITE" id="PS51192">
    <property type="entry name" value="HELICASE_ATP_BIND_1"/>
    <property type="match status" value="1"/>
</dbReference>
<dbReference type="SUPFAM" id="SSF52540">
    <property type="entry name" value="P-loop containing nucleoside triphosphate hydrolases"/>
    <property type="match status" value="1"/>
</dbReference>
<feature type="non-terminal residue" evidence="7">
    <location>
        <position position="477"/>
    </location>
</feature>
<reference evidence="7 8" key="1">
    <citation type="submission" date="2023-03" db="EMBL/GenBank/DDBJ databases">
        <title>Genome insight into feeding habits of ladybird beetles.</title>
        <authorList>
            <person name="Li H.-S."/>
            <person name="Huang Y.-H."/>
            <person name="Pang H."/>
        </authorList>
    </citation>
    <scope>NUCLEOTIDE SEQUENCE [LARGE SCALE GENOMIC DNA]</scope>
    <source>
        <strain evidence="7">SYSU_2023b</strain>
        <tissue evidence="7">Whole body</tissue>
    </source>
</reference>
<evidence type="ECO:0000256" key="2">
    <source>
        <dbReference type="ARBA" id="ARBA00022801"/>
    </source>
</evidence>
<protein>
    <recommendedName>
        <fullName evidence="9">RNA helicase</fullName>
    </recommendedName>
</protein>
<keyword evidence="2" id="KW-0378">Hydrolase</keyword>
<sequence>MMQSKIFEKLLWTVPSQCERKLHVKQLGPCVISCKNKKFNFHLGTRYANLDTIPLVSKGWGHSKSSGDYFTINPVPDTEDYKKPCISFSELYIKPELQKTLLKEGIKAATKFQSEAIPEIFKENHVLLGAETGCGKTLCYLLPLLQSISDLPDDNVTLNSPRVLVLVPNRELAYQVGEMAHILSEPLNLKAKVIVGGTTKKKMMNPEFEKIDILVATPGAIGKLTTVGIYKLNNVVSTVLDEADTLTDDSFEERITGILRKVPQSRIILVAATIPKHLPDILKPIEPNLTQIISPQVHKPLLNITQKFMRVSRTGRVGHLLQMIKTTKEQMLVFTNRNETCNWLALFARENGVSCSNINGDMNYAIRIEQWNDFVKGNTKILSATDVGSRGLDTTQVRQVLNYEFPLYAADYLHRIGRVGRIGSPANCSVTNFITGGQEINLLNQIELCIRRGQALNNVDGNITNLIQRKIERSKRE</sequence>
<dbReference type="GO" id="GO:0016787">
    <property type="term" value="F:hydrolase activity"/>
    <property type="evidence" value="ECO:0007669"/>
    <property type="project" value="UniProtKB-KW"/>
</dbReference>
<dbReference type="PANTHER" id="PTHR47960">
    <property type="entry name" value="DEAD-BOX ATP-DEPENDENT RNA HELICASE 50"/>
    <property type="match status" value="1"/>
</dbReference>
<accession>A0AAW1TW18</accession>
<evidence type="ECO:0000313" key="8">
    <source>
        <dbReference type="Proteomes" id="UP001431783"/>
    </source>
</evidence>
<comment type="caution">
    <text evidence="7">The sequence shown here is derived from an EMBL/GenBank/DDBJ whole genome shotgun (WGS) entry which is preliminary data.</text>
</comment>